<name>A0A1F5KKL8_9BACT</name>
<organism evidence="2 3">
    <name type="scientific">Candidatus Daviesbacteria bacterium RIFCSPHIGHO2_02_FULL_43_12</name>
    <dbReference type="NCBI Taxonomy" id="1797776"/>
    <lineage>
        <taxon>Bacteria</taxon>
        <taxon>Candidatus Daviesiibacteriota</taxon>
    </lineage>
</organism>
<feature type="transmembrane region" description="Helical" evidence="1">
    <location>
        <begin position="7"/>
        <end position="25"/>
    </location>
</feature>
<accession>A0A1F5KKL8</accession>
<evidence type="ECO:0000313" key="2">
    <source>
        <dbReference type="EMBL" id="OGE41161.1"/>
    </source>
</evidence>
<evidence type="ECO:0000256" key="1">
    <source>
        <dbReference type="SAM" id="Phobius"/>
    </source>
</evidence>
<dbReference type="InterPro" id="IPR007165">
    <property type="entry name" value="Phage_holin_4_2"/>
</dbReference>
<feature type="transmembrane region" description="Helical" evidence="1">
    <location>
        <begin position="106"/>
        <end position="128"/>
    </location>
</feature>
<dbReference type="AlphaFoldDB" id="A0A1F5KKL8"/>
<dbReference type="Pfam" id="PF04020">
    <property type="entry name" value="Phage_holin_4_2"/>
    <property type="match status" value="1"/>
</dbReference>
<keyword evidence="1" id="KW-0472">Membrane</keyword>
<comment type="caution">
    <text evidence="2">The sequence shown here is derived from an EMBL/GenBank/DDBJ whole genome shotgun (WGS) entry which is preliminary data.</text>
</comment>
<keyword evidence="1" id="KW-1133">Transmembrane helix</keyword>
<protein>
    <recommendedName>
        <fullName evidence="4">Phage holin family protein</fullName>
    </recommendedName>
</protein>
<keyword evidence="1" id="KW-0812">Transmembrane</keyword>
<sequence>MKRLLRSFLINLIALRVAILILPAFNLEGGIRVLLIGAVVFMFINLLVIPLVRIMLLPLNLLTLGIFSWVASVIGLYILTLVVPQFKLMPYTYPGGNFGGLVIPSFQLNIVGVAIVSSFLIGFIVNFLKWLTKN</sequence>
<dbReference type="Proteomes" id="UP000177328">
    <property type="component" value="Unassembled WGS sequence"/>
</dbReference>
<dbReference type="EMBL" id="MFDD01000002">
    <property type="protein sequence ID" value="OGE41161.1"/>
    <property type="molecule type" value="Genomic_DNA"/>
</dbReference>
<gene>
    <name evidence="2" type="ORF">A3D25_01355</name>
</gene>
<feature type="transmembrane region" description="Helical" evidence="1">
    <location>
        <begin position="31"/>
        <end position="52"/>
    </location>
</feature>
<feature type="transmembrane region" description="Helical" evidence="1">
    <location>
        <begin position="59"/>
        <end position="86"/>
    </location>
</feature>
<proteinExistence type="predicted"/>
<evidence type="ECO:0008006" key="4">
    <source>
        <dbReference type="Google" id="ProtNLM"/>
    </source>
</evidence>
<reference evidence="2 3" key="1">
    <citation type="journal article" date="2016" name="Nat. Commun.">
        <title>Thousands of microbial genomes shed light on interconnected biogeochemical processes in an aquifer system.</title>
        <authorList>
            <person name="Anantharaman K."/>
            <person name="Brown C.T."/>
            <person name="Hug L.A."/>
            <person name="Sharon I."/>
            <person name="Castelle C.J."/>
            <person name="Probst A.J."/>
            <person name="Thomas B.C."/>
            <person name="Singh A."/>
            <person name="Wilkins M.J."/>
            <person name="Karaoz U."/>
            <person name="Brodie E.L."/>
            <person name="Williams K.H."/>
            <person name="Hubbard S.S."/>
            <person name="Banfield J.F."/>
        </authorList>
    </citation>
    <scope>NUCLEOTIDE SEQUENCE [LARGE SCALE GENOMIC DNA]</scope>
</reference>
<evidence type="ECO:0000313" key="3">
    <source>
        <dbReference type="Proteomes" id="UP000177328"/>
    </source>
</evidence>